<dbReference type="GO" id="GO:0016805">
    <property type="term" value="F:dipeptidase activity"/>
    <property type="evidence" value="ECO:0007669"/>
    <property type="project" value="InterPro"/>
</dbReference>
<dbReference type="Gene3D" id="3.30.70.360">
    <property type="match status" value="1"/>
</dbReference>
<organism evidence="3 4">
    <name type="scientific">Ferrimicrobium acidiphilum DSM 19497</name>
    <dbReference type="NCBI Taxonomy" id="1121877"/>
    <lineage>
        <taxon>Bacteria</taxon>
        <taxon>Bacillati</taxon>
        <taxon>Actinomycetota</taxon>
        <taxon>Acidimicrobiia</taxon>
        <taxon>Acidimicrobiales</taxon>
        <taxon>Acidimicrobiaceae</taxon>
        <taxon>Ferrimicrobium</taxon>
    </lineage>
</organism>
<comment type="caution">
    <text evidence="3">The sequence shown here is derived from an EMBL/GenBank/DDBJ whole genome shotgun (WGS) entry which is preliminary data.</text>
</comment>
<dbReference type="InterPro" id="IPR002933">
    <property type="entry name" value="Peptidase_M20"/>
</dbReference>
<proteinExistence type="inferred from homology"/>
<dbReference type="InterPro" id="IPR052030">
    <property type="entry name" value="Peptidase_M20/M20A_hydrolases"/>
</dbReference>
<dbReference type="Proteomes" id="UP000032336">
    <property type="component" value="Unassembled WGS sequence"/>
</dbReference>
<protein>
    <recommendedName>
        <fullName evidence="1">Peptidase M20 domain-containing protein 2</fullName>
    </recommendedName>
</protein>
<dbReference type="PIRSF" id="PIRSF037226">
    <property type="entry name" value="Amidohydrolase_ACY1L2_prd"/>
    <property type="match status" value="1"/>
</dbReference>
<dbReference type="FunFam" id="3.30.70.360:FF:000004">
    <property type="entry name" value="Peptidase M20 domain-containing protein 2"/>
    <property type="match status" value="1"/>
</dbReference>
<dbReference type="eggNOG" id="COG1473">
    <property type="taxonomic scope" value="Bacteria"/>
</dbReference>
<dbReference type="EMBL" id="JXUW01000001">
    <property type="protein sequence ID" value="KJE78105.1"/>
    <property type="molecule type" value="Genomic_DNA"/>
</dbReference>
<dbReference type="STRING" id="1121877.FEAC_00970"/>
<dbReference type="GO" id="GO:0005737">
    <property type="term" value="C:cytoplasm"/>
    <property type="evidence" value="ECO:0007669"/>
    <property type="project" value="TreeGrafter"/>
</dbReference>
<dbReference type="SUPFAM" id="SSF53187">
    <property type="entry name" value="Zn-dependent exopeptidases"/>
    <property type="match status" value="1"/>
</dbReference>
<dbReference type="InterPro" id="IPR017439">
    <property type="entry name" value="Amidohydrolase"/>
</dbReference>
<evidence type="ECO:0000256" key="1">
    <source>
        <dbReference type="PIRNR" id="PIRNR037226"/>
    </source>
</evidence>
<dbReference type="InterPro" id="IPR017144">
    <property type="entry name" value="Xaa-Arg_dipeptidase"/>
</dbReference>
<dbReference type="Gene3D" id="3.40.630.10">
    <property type="entry name" value="Zn peptidases"/>
    <property type="match status" value="1"/>
</dbReference>
<keyword evidence="3" id="KW-0378">Hydrolase</keyword>
<dbReference type="Pfam" id="PF07687">
    <property type="entry name" value="M20_dimer"/>
    <property type="match status" value="1"/>
</dbReference>
<dbReference type="PANTHER" id="PTHR30575">
    <property type="entry name" value="PEPTIDASE M20"/>
    <property type="match status" value="1"/>
</dbReference>
<dbReference type="PANTHER" id="PTHR30575:SF0">
    <property type="entry name" value="XAA-ARG DIPEPTIDASE"/>
    <property type="match status" value="1"/>
</dbReference>
<gene>
    <name evidence="3" type="primary">abgB</name>
    <name evidence="3" type="ORF">FEAC_00970</name>
</gene>
<dbReference type="InterPro" id="IPR036264">
    <property type="entry name" value="Bact_exopeptidase_dim_dom"/>
</dbReference>
<dbReference type="OrthoDB" id="9781032at2"/>
<dbReference type="GO" id="GO:0046657">
    <property type="term" value="P:folic acid catabolic process"/>
    <property type="evidence" value="ECO:0007669"/>
    <property type="project" value="TreeGrafter"/>
</dbReference>
<keyword evidence="4" id="KW-1185">Reference proteome</keyword>
<evidence type="ECO:0000259" key="2">
    <source>
        <dbReference type="Pfam" id="PF07687"/>
    </source>
</evidence>
<dbReference type="GeneID" id="78371455"/>
<reference evidence="3 4" key="1">
    <citation type="submission" date="2015-01" db="EMBL/GenBank/DDBJ databases">
        <title>Draft genome of the acidophilic iron oxidizer Ferrimicrobium acidiphilum strain T23.</title>
        <authorList>
            <person name="Poehlein A."/>
            <person name="Eisen S."/>
            <person name="Schloemann M."/>
            <person name="Johnson B.D."/>
            <person name="Daniel R."/>
            <person name="Muehling M."/>
        </authorList>
    </citation>
    <scope>NUCLEOTIDE SEQUENCE [LARGE SCALE GENOMIC DNA]</scope>
    <source>
        <strain evidence="3 4">T23</strain>
    </source>
</reference>
<dbReference type="CDD" id="cd03887">
    <property type="entry name" value="M20_Acy1L2"/>
    <property type="match status" value="1"/>
</dbReference>
<dbReference type="NCBIfam" id="TIGR01891">
    <property type="entry name" value="amidohydrolases"/>
    <property type="match status" value="1"/>
</dbReference>
<dbReference type="AlphaFoldDB" id="A0A0D8FY09"/>
<evidence type="ECO:0000313" key="3">
    <source>
        <dbReference type="EMBL" id="KJE78105.1"/>
    </source>
</evidence>
<evidence type="ECO:0000313" key="4">
    <source>
        <dbReference type="Proteomes" id="UP000032336"/>
    </source>
</evidence>
<comment type="similarity">
    <text evidence="1">Belongs to the peptidase M20A family.</text>
</comment>
<sequence length="388" mass="40939">MPQVDGERRAIRSAAERNYGRAYDLSHRIHANPELAFEEVKAATWLASELEAVGFTTTKGVGGLDTAVLGEAGSGELVVTLCAEYDALPKVGHACGHNIIAASALLGAASLIDLVDELGITLRVIGTPAEEGGGGKIILLEEGVFTGTNVAMMLHPAPMEADRMHVQAARHFLVSFEGKDSHAAAAPQLGVNALDAMTISLTSIGLLRQHILADDRIHGIITKGGDAPNIIPSLVEGEFLTRSATLAELENLAPRVDRCFEAGALATGASCTISDRGPIYSQLVTDEDLAAIYVREATHIGRTFPVDDRPLSASTDMGNISLEVATIHPLVNINSWPAVNHQPGFTEAAKSPEADRAMFEGGMALAMTAVVAATDNEIRQRLIACPCR</sequence>
<dbReference type="RefSeq" id="WP_035388107.1">
    <property type="nucleotide sequence ID" value="NZ_JQKF01000001.1"/>
</dbReference>
<name>A0A0D8FY09_9ACTN</name>
<dbReference type="SUPFAM" id="SSF55031">
    <property type="entry name" value="Bacterial exopeptidase dimerisation domain"/>
    <property type="match status" value="1"/>
</dbReference>
<feature type="domain" description="Peptidase M20 dimerisation" evidence="2">
    <location>
        <begin position="172"/>
        <end position="260"/>
    </location>
</feature>
<dbReference type="InterPro" id="IPR011650">
    <property type="entry name" value="Peptidase_M20_dimer"/>
</dbReference>
<accession>A0A0D8FY09</accession>
<dbReference type="GO" id="GO:0071713">
    <property type="term" value="F:para-aminobenzoyl-glutamate hydrolase activity"/>
    <property type="evidence" value="ECO:0007669"/>
    <property type="project" value="TreeGrafter"/>
</dbReference>
<dbReference type="Pfam" id="PF01546">
    <property type="entry name" value="Peptidase_M20"/>
    <property type="match status" value="1"/>
</dbReference>